<evidence type="ECO:0000256" key="1">
    <source>
        <dbReference type="SAM" id="MobiDB-lite"/>
    </source>
</evidence>
<evidence type="ECO:0000256" key="2">
    <source>
        <dbReference type="SAM" id="Phobius"/>
    </source>
</evidence>
<feature type="compositionally biased region" description="Pro residues" evidence="1">
    <location>
        <begin position="87"/>
        <end position="99"/>
    </location>
</feature>
<keyword evidence="2" id="KW-0812">Transmembrane</keyword>
<keyword evidence="4" id="KW-1185">Reference proteome</keyword>
<dbReference type="AlphaFoldDB" id="A0A164HCE0"/>
<accession>A0A164HCE0</accession>
<feature type="transmembrane region" description="Helical" evidence="2">
    <location>
        <begin position="6"/>
        <end position="26"/>
    </location>
</feature>
<keyword evidence="2" id="KW-0472">Membrane</keyword>
<feature type="region of interest" description="Disordered" evidence="1">
    <location>
        <begin position="78"/>
        <end position="105"/>
    </location>
</feature>
<comment type="caution">
    <text evidence="3">The sequence shown here is derived from an EMBL/GenBank/DDBJ whole genome shotgun (WGS) entry which is preliminary data.</text>
</comment>
<sequence>MNPELLVYVGALLMFAGLIGLVPVLTDLGCPRTPARGPVVDWPGMLHHQAAELSQPPTQPLPVHGRAFTGPVAALQHRLHRSGDQLPPQPQREPQPPDIGHPHQR</sequence>
<reference evidence="3 4" key="1">
    <citation type="submission" date="2016-04" db="EMBL/GenBank/DDBJ databases">
        <authorList>
            <person name="Evans L.H."/>
            <person name="Alamgir A."/>
            <person name="Owens N."/>
            <person name="Weber N.D."/>
            <person name="Virtaneva K."/>
            <person name="Barbian K."/>
            <person name="Babar A."/>
            <person name="Rosenke K."/>
        </authorList>
    </citation>
    <scope>NUCLEOTIDE SEQUENCE [LARGE SCALE GENOMIC DNA]</scope>
    <source>
        <strain evidence="3 4">IFM 0406</strain>
    </source>
</reference>
<name>A0A164HCE0_9NOCA</name>
<evidence type="ECO:0000313" key="4">
    <source>
        <dbReference type="Proteomes" id="UP000076512"/>
    </source>
</evidence>
<dbReference type="Proteomes" id="UP000076512">
    <property type="component" value="Unassembled WGS sequence"/>
</dbReference>
<proteinExistence type="predicted"/>
<dbReference type="STRING" id="455432.AWN90_10920"/>
<dbReference type="EMBL" id="LWGR01000021">
    <property type="protein sequence ID" value="KZM68391.1"/>
    <property type="molecule type" value="Genomic_DNA"/>
</dbReference>
<protein>
    <submittedName>
        <fullName evidence="3">Uncharacterized protein</fullName>
    </submittedName>
</protein>
<dbReference type="RefSeq" id="WP_156674018.1">
    <property type="nucleotide sequence ID" value="NZ_JABMCZ010000002.1"/>
</dbReference>
<gene>
    <name evidence="3" type="ORF">AWN90_10920</name>
</gene>
<keyword evidence="2" id="KW-1133">Transmembrane helix</keyword>
<evidence type="ECO:0000313" key="3">
    <source>
        <dbReference type="EMBL" id="KZM68391.1"/>
    </source>
</evidence>
<organism evidence="3 4">
    <name type="scientific">Nocardia terpenica</name>
    <dbReference type="NCBI Taxonomy" id="455432"/>
    <lineage>
        <taxon>Bacteria</taxon>
        <taxon>Bacillati</taxon>
        <taxon>Actinomycetota</taxon>
        <taxon>Actinomycetes</taxon>
        <taxon>Mycobacteriales</taxon>
        <taxon>Nocardiaceae</taxon>
        <taxon>Nocardia</taxon>
    </lineage>
</organism>